<feature type="transmembrane region" description="Helical" evidence="8">
    <location>
        <begin position="306"/>
        <end position="326"/>
    </location>
</feature>
<organism evidence="9 10">
    <name type="scientific">Proteus penneri</name>
    <dbReference type="NCBI Taxonomy" id="102862"/>
    <lineage>
        <taxon>Bacteria</taxon>
        <taxon>Pseudomonadati</taxon>
        <taxon>Pseudomonadota</taxon>
        <taxon>Gammaproteobacteria</taxon>
        <taxon>Enterobacterales</taxon>
        <taxon>Morganellaceae</taxon>
        <taxon>Proteus</taxon>
    </lineage>
</organism>
<dbReference type="FunFam" id="1.10.3470.10:FF:000001">
    <property type="entry name" value="Vitamin B12 ABC transporter permease BtuC"/>
    <property type="match status" value="1"/>
</dbReference>
<dbReference type="Proteomes" id="UP000183920">
    <property type="component" value="Unassembled WGS sequence"/>
</dbReference>
<keyword evidence="6 8" id="KW-1133">Transmembrane helix</keyword>
<protein>
    <submittedName>
        <fullName evidence="9">Hemin transport system permease protein HmuU</fullName>
    </submittedName>
</protein>
<feature type="transmembrane region" description="Helical" evidence="8">
    <location>
        <begin position="88"/>
        <end position="110"/>
    </location>
</feature>
<gene>
    <name evidence="9" type="primary">hmuU_1</name>
    <name evidence="9" type="ORF">BN1804_00100</name>
</gene>
<dbReference type="InterPro" id="IPR000522">
    <property type="entry name" value="ABC_transptr_permease_BtuC"/>
</dbReference>
<dbReference type="GO" id="GO:0005886">
    <property type="term" value="C:plasma membrane"/>
    <property type="evidence" value="ECO:0007669"/>
    <property type="project" value="UniProtKB-SubCell"/>
</dbReference>
<dbReference type="CDD" id="cd06550">
    <property type="entry name" value="TM_ABC_iron-siderophores_like"/>
    <property type="match status" value="1"/>
</dbReference>
<evidence type="ECO:0000256" key="1">
    <source>
        <dbReference type="ARBA" id="ARBA00004651"/>
    </source>
</evidence>
<dbReference type="RefSeq" id="WP_072062569.1">
    <property type="nucleotide sequence ID" value="NZ_CVRY01000001.1"/>
</dbReference>
<keyword evidence="5 8" id="KW-0812">Transmembrane</keyword>
<keyword evidence="7 8" id="KW-0472">Membrane</keyword>
<dbReference type="GO" id="GO:0033214">
    <property type="term" value="P:siderophore-iron import into cell"/>
    <property type="evidence" value="ECO:0007669"/>
    <property type="project" value="TreeGrafter"/>
</dbReference>
<comment type="subcellular location">
    <subcellularLocation>
        <location evidence="1">Cell membrane</location>
        <topology evidence="1">Multi-pass membrane protein</topology>
    </subcellularLocation>
</comment>
<feature type="transmembrane region" description="Helical" evidence="8">
    <location>
        <begin position="116"/>
        <end position="137"/>
    </location>
</feature>
<dbReference type="SUPFAM" id="SSF81345">
    <property type="entry name" value="ABC transporter involved in vitamin B12 uptake, BtuC"/>
    <property type="match status" value="1"/>
</dbReference>
<dbReference type="PANTHER" id="PTHR30472">
    <property type="entry name" value="FERRIC ENTEROBACTIN TRANSPORT SYSTEM PERMEASE PROTEIN"/>
    <property type="match status" value="1"/>
</dbReference>
<accession>A0A0G4PYZ9</accession>
<dbReference type="AlphaFoldDB" id="A0A0G4PYZ9"/>
<evidence type="ECO:0000256" key="2">
    <source>
        <dbReference type="ARBA" id="ARBA00007935"/>
    </source>
</evidence>
<feature type="transmembrane region" description="Helical" evidence="8">
    <location>
        <begin position="237"/>
        <end position="264"/>
    </location>
</feature>
<name>A0A0G4PYZ9_9GAMM</name>
<proteinExistence type="inferred from homology"/>
<evidence type="ECO:0000256" key="3">
    <source>
        <dbReference type="ARBA" id="ARBA00022448"/>
    </source>
</evidence>
<comment type="similarity">
    <text evidence="2">Belongs to the binding-protein-dependent transport system permease family. FecCD subfamily.</text>
</comment>
<evidence type="ECO:0000256" key="8">
    <source>
        <dbReference type="SAM" id="Phobius"/>
    </source>
</evidence>
<dbReference type="Gene3D" id="1.10.3470.10">
    <property type="entry name" value="ABC transporter involved in vitamin B12 uptake, BtuC"/>
    <property type="match status" value="1"/>
</dbReference>
<feature type="transmembrane region" description="Helical" evidence="8">
    <location>
        <begin position="276"/>
        <end position="294"/>
    </location>
</feature>
<reference evidence="10" key="1">
    <citation type="submission" date="2015-06" db="EMBL/GenBank/DDBJ databases">
        <authorList>
            <person name="Urmite Genomes"/>
        </authorList>
    </citation>
    <scope>NUCLEOTIDE SEQUENCE [LARGE SCALE GENOMIC DNA]</scope>
    <source>
        <strain evidence="10">CSUR P1867</strain>
    </source>
</reference>
<dbReference type="Pfam" id="PF01032">
    <property type="entry name" value="FecCD"/>
    <property type="match status" value="1"/>
</dbReference>
<dbReference type="EMBL" id="CVRY01000001">
    <property type="protein sequence ID" value="CRL58932.1"/>
    <property type="molecule type" value="Genomic_DNA"/>
</dbReference>
<dbReference type="PANTHER" id="PTHR30472:SF25">
    <property type="entry name" value="ABC TRANSPORTER PERMEASE PROTEIN MJ0876-RELATED"/>
    <property type="match status" value="1"/>
</dbReference>
<evidence type="ECO:0000256" key="7">
    <source>
        <dbReference type="ARBA" id="ARBA00023136"/>
    </source>
</evidence>
<evidence type="ECO:0000313" key="10">
    <source>
        <dbReference type="Proteomes" id="UP000183920"/>
    </source>
</evidence>
<dbReference type="GO" id="GO:0022857">
    <property type="term" value="F:transmembrane transporter activity"/>
    <property type="evidence" value="ECO:0007669"/>
    <property type="project" value="InterPro"/>
</dbReference>
<evidence type="ECO:0000256" key="6">
    <source>
        <dbReference type="ARBA" id="ARBA00022989"/>
    </source>
</evidence>
<keyword evidence="3" id="KW-0813">Transport</keyword>
<feature type="transmembrane region" description="Helical" evidence="8">
    <location>
        <begin position="56"/>
        <end position="76"/>
    </location>
</feature>
<sequence>MSRFRSPWMNILVLLFLLTTVTLISMNSGALALSFHTLWNSSFDDMKWQIWLDIRLPRVLLAILVGGALAISGAIMQGLFRNSLADPGLLGISSGAALMVAIVIILPFSFSSIFTFYSHIVAAFIGGLIVAMIIFSLHQLSDGNLARLLLAGIAINALCMSFIGVLSYISTDQQLRQFSLWMMGSLSQIDWKTLSIATLVIIPISTLACWQSHKLNLLQLGDEEAHYLGLNVRRTKFILLLLSAILIGCAVALSGVIGFIGLVVPHLIRMRIGSNHIWLLPATILGGATLLLAADTLSRTLVSPAEIPVGLITGLIGGPYFLWLILRQPAGRMS</sequence>
<feature type="transmembrane region" description="Helical" evidence="8">
    <location>
        <begin position="149"/>
        <end position="169"/>
    </location>
</feature>
<keyword evidence="4" id="KW-1003">Cell membrane</keyword>
<dbReference type="InterPro" id="IPR037294">
    <property type="entry name" value="ABC_BtuC-like"/>
</dbReference>
<evidence type="ECO:0000256" key="4">
    <source>
        <dbReference type="ARBA" id="ARBA00022475"/>
    </source>
</evidence>
<evidence type="ECO:0000256" key="5">
    <source>
        <dbReference type="ARBA" id="ARBA00022692"/>
    </source>
</evidence>
<evidence type="ECO:0000313" key="9">
    <source>
        <dbReference type="EMBL" id="CRL58932.1"/>
    </source>
</evidence>